<dbReference type="Proteomes" id="UP000030645">
    <property type="component" value="Unassembled WGS sequence"/>
</dbReference>
<dbReference type="EMBL" id="KE344683">
    <property type="protein sequence ID" value="EXB75624.1"/>
    <property type="molecule type" value="Genomic_DNA"/>
</dbReference>
<dbReference type="AlphaFoldDB" id="W9RG72"/>
<evidence type="ECO:0000313" key="2">
    <source>
        <dbReference type="Proteomes" id="UP000030645"/>
    </source>
</evidence>
<organism evidence="1 2">
    <name type="scientific">Morus notabilis</name>
    <dbReference type="NCBI Taxonomy" id="981085"/>
    <lineage>
        <taxon>Eukaryota</taxon>
        <taxon>Viridiplantae</taxon>
        <taxon>Streptophyta</taxon>
        <taxon>Embryophyta</taxon>
        <taxon>Tracheophyta</taxon>
        <taxon>Spermatophyta</taxon>
        <taxon>Magnoliopsida</taxon>
        <taxon>eudicotyledons</taxon>
        <taxon>Gunneridae</taxon>
        <taxon>Pentapetalae</taxon>
        <taxon>rosids</taxon>
        <taxon>fabids</taxon>
        <taxon>Rosales</taxon>
        <taxon>Moraceae</taxon>
        <taxon>Moreae</taxon>
        <taxon>Morus</taxon>
    </lineage>
</organism>
<name>W9RG72_9ROSA</name>
<gene>
    <name evidence="1" type="ORF">L484_026100</name>
</gene>
<keyword evidence="2" id="KW-1185">Reference proteome</keyword>
<sequence>MNKEGLGGFGWCVVWDRGLGVLLCRYVPKLGRRPTKISIFEFVPLKMWIVIVILRYGARQLRISLKPHELDQEWMMRETDPVLRG</sequence>
<protein>
    <submittedName>
        <fullName evidence="1">Uncharacterized protein</fullName>
    </submittedName>
</protein>
<accession>W9RG72</accession>
<proteinExistence type="predicted"/>
<evidence type="ECO:0000313" key="1">
    <source>
        <dbReference type="EMBL" id="EXB75624.1"/>
    </source>
</evidence>
<reference evidence="2" key="1">
    <citation type="submission" date="2013-01" db="EMBL/GenBank/DDBJ databases">
        <title>Draft Genome Sequence of a Mulberry Tree, Morus notabilis C.K. Schneid.</title>
        <authorList>
            <person name="He N."/>
            <person name="Zhao S."/>
        </authorList>
    </citation>
    <scope>NUCLEOTIDE SEQUENCE</scope>
</reference>